<reference evidence="1 2" key="1">
    <citation type="journal article" date="2020" name="Front. Microbiol.">
        <title>Genetic Organization of the aprX-lipA2 Operon Affects the Proteolytic Potential of Pseudomonas Species in Milk.</title>
        <authorList>
            <person name="Maier C."/>
            <person name="Huptas C."/>
            <person name="von Neubeck M."/>
            <person name="Scherer S."/>
            <person name="Wenning M."/>
            <person name="Lucking G."/>
        </authorList>
    </citation>
    <scope>NUCLEOTIDE SEQUENCE [LARGE SCALE GENOMIC DNA]</scope>
    <source>
        <strain evidence="1 2">G4779</strain>
    </source>
</reference>
<accession>A0A7Y1MW15</accession>
<dbReference type="AlphaFoldDB" id="A0A7Y1MW15"/>
<evidence type="ECO:0000313" key="1">
    <source>
        <dbReference type="EMBL" id="NNA99395.1"/>
    </source>
</evidence>
<dbReference type="EMBL" id="JAAQYP010000097">
    <property type="protein sequence ID" value="NNA99395.1"/>
    <property type="molecule type" value="Genomic_DNA"/>
</dbReference>
<dbReference type="Proteomes" id="UP000542111">
    <property type="component" value="Unassembled WGS sequence"/>
</dbReference>
<name>A0A7Y1MW15_9PSED</name>
<protein>
    <submittedName>
        <fullName evidence="1">Uncharacterized protein</fullName>
    </submittedName>
</protein>
<gene>
    <name evidence="1" type="ORF">HBO33_30115</name>
</gene>
<dbReference type="OrthoDB" id="9964077at2"/>
<dbReference type="GeneID" id="70099266"/>
<dbReference type="RefSeq" id="WP_047229587.1">
    <property type="nucleotide sequence ID" value="NZ_CBCRYT010000061.1"/>
</dbReference>
<evidence type="ECO:0000313" key="2">
    <source>
        <dbReference type="Proteomes" id="UP000542111"/>
    </source>
</evidence>
<sequence length="88" mass="9905">MSIETTRKPAPTLLTEPLTLTLDHLTLGDLNAYRQATHAEQWPPADLNGDERKFYIEQQQKFAAEAALGLALFLNDQVARQLSEPIEE</sequence>
<organism evidence="1 2">
    <name type="scientific">Pseudomonas gessardii</name>
    <dbReference type="NCBI Taxonomy" id="78544"/>
    <lineage>
        <taxon>Bacteria</taxon>
        <taxon>Pseudomonadati</taxon>
        <taxon>Pseudomonadota</taxon>
        <taxon>Gammaproteobacteria</taxon>
        <taxon>Pseudomonadales</taxon>
        <taxon>Pseudomonadaceae</taxon>
        <taxon>Pseudomonas</taxon>
    </lineage>
</organism>
<proteinExistence type="predicted"/>
<comment type="caution">
    <text evidence="1">The sequence shown here is derived from an EMBL/GenBank/DDBJ whole genome shotgun (WGS) entry which is preliminary data.</text>
</comment>